<keyword evidence="1" id="KW-0472">Membrane</keyword>
<dbReference type="InterPro" id="IPR051675">
    <property type="entry name" value="Endo/Exo/Phosphatase_dom_1"/>
</dbReference>
<dbReference type="RefSeq" id="WP_274268598.1">
    <property type="nucleotide sequence ID" value="NZ_CP117880.1"/>
</dbReference>
<keyword evidence="1" id="KW-0812">Transmembrane</keyword>
<evidence type="ECO:0000313" key="2">
    <source>
        <dbReference type="EMBL" id="WDF69888.1"/>
    </source>
</evidence>
<dbReference type="EMBL" id="CP117880">
    <property type="protein sequence ID" value="WDF69888.1"/>
    <property type="molecule type" value="Genomic_DNA"/>
</dbReference>
<dbReference type="InterPro" id="IPR010994">
    <property type="entry name" value="RuvA_2-like"/>
</dbReference>
<gene>
    <name evidence="2" type="ORF">PQ465_05800</name>
</gene>
<dbReference type="Gene3D" id="1.10.150.280">
    <property type="entry name" value="AF1531-like domain"/>
    <property type="match status" value="2"/>
</dbReference>
<feature type="transmembrane region" description="Helical" evidence="1">
    <location>
        <begin position="20"/>
        <end position="39"/>
    </location>
</feature>
<keyword evidence="3" id="KW-1185">Reference proteome</keyword>
<evidence type="ECO:0000313" key="3">
    <source>
        <dbReference type="Proteomes" id="UP001221558"/>
    </source>
</evidence>
<proteinExistence type="predicted"/>
<dbReference type="PANTHER" id="PTHR21180:SF32">
    <property type="entry name" value="ENDONUCLEASE_EXONUCLEASE_PHOSPHATASE FAMILY DOMAIN-CONTAINING PROTEIN 1"/>
    <property type="match status" value="1"/>
</dbReference>
<dbReference type="Proteomes" id="UP001221558">
    <property type="component" value="Chromosome"/>
</dbReference>
<accession>A0ABY7WJX1</accession>
<dbReference type="PANTHER" id="PTHR21180">
    <property type="entry name" value="ENDONUCLEASE/EXONUCLEASE/PHOSPHATASE FAMILY DOMAIN-CONTAINING PROTEIN 1"/>
    <property type="match status" value="1"/>
</dbReference>
<reference evidence="2 3" key="1">
    <citation type="submission" date="2023-02" db="EMBL/GenBank/DDBJ databases">
        <title>Genome sequence of Sphingobacterium sp. KACC 22765.</title>
        <authorList>
            <person name="Kim S."/>
            <person name="Heo J."/>
            <person name="Kwon S.-W."/>
        </authorList>
    </citation>
    <scope>NUCLEOTIDE SEQUENCE [LARGE SCALE GENOMIC DNA]</scope>
    <source>
        <strain evidence="2 3">KACC 22765</strain>
    </source>
</reference>
<sequence>MKKLLLFFAMTEQERRGFLALLFVIFLISLFPFAYRIFWREPPATAPAIAWILDHNHLGSDADAFAPDPTIDRATDATTLGINRKARGALFFFDPNNLPAERWRALGFSDKQIAVIKNYEAKGGKFYRPEDVAKIYVISAEQFSKIAPYLQFPEKPSKSLPEKQYAREQHATALLQLDLNQADTSALVRLNGIGPVLSARIVKFRDNLGGFHTVEQLKEVYGLSTETYERIKAQLLVAQPRIKQLAINRLSEEELAAHPYISYKVARLIVRYREQHGNFDQLADLRNIYTLDADFLRKIGPYLNFNEE</sequence>
<dbReference type="Pfam" id="PF12836">
    <property type="entry name" value="HHH_3"/>
    <property type="match status" value="2"/>
</dbReference>
<name>A0ABY7WJX1_9SPHI</name>
<evidence type="ECO:0000256" key="1">
    <source>
        <dbReference type="SAM" id="Phobius"/>
    </source>
</evidence>
<organism evidence="2 3">
    <name type="scientific">Sphingobacterium oryzagri</name>
    <dbReference type="NCBI Taxonomy" id="3025669"/>
    <lineage>
        <taxon>Bacteria</taxon>
        <taxon>Pseudomonadati</taxon>
        <taxon>Bacteroidota</taxon>
        <taxon>Sphingobacteriia</taxon>
        <taxon>Sphingobacteriales</taxon>
        <taxon>Sphingobacteriaceae</taxon>
        <taxon>Sphingobacterium</taxon>
    </lineage>
</organism>
<keyword evidence="1" id="KW-1133">Transmembrane helix</keyword>
<protein>
    <submittedName>
        <fullName evidence="2">Helix-hairpin-helix domain-containing protein</fullName>
    </submittedName>
</protein>
<dbReference type="SUPFAM" id="SSF47781">
    <property type="entry name" value="RuvA domain 2-like"/>
    <property type="match status" value="3"/>
</dbReference>